<evidence type="ECO:0000256" key="2">
    <source>
        <dbReference type="ARBA" id="ARBA00022771"/>
    </source>
</evidence>
<keyword evidence="3" id="KW-0862">Zinc</keyword>
<dbReference type="InterPro" id="IPR027370">
    <property type="entry name" value="Znf-RING_euk"/>
</dbReference>
<feature type="domain" description="RING-type" evidence="6">
    <location>
        <begin position="73"/>
        <end position="133"/>
    </location>
</feature>
<dbReference type="InterPro" id="IPR001841">
    <property type="entry name" value="Znf_RING"/>
</dbReference>
<dbReference type="InterPro" id="IPR047153">
    <property type="entry name" value="TRIM45/56/19-like"/>
</dbReference>
<dbReference type="PANTHER" id="PTHR25462:SF299">
    <property type="entry name" value="E3 UBIQUITIN-PROTEIN LIGASE TRIM56"/>
    <property type="match status" value="1"/>
</dbReference>
<dbReference type="Pfam" id="PF13445">
    <property type="entry name" value="zf-RING_UBOX"/>
    <property type="match status" value="1"/>
</dbReference>
<evidence type="ECO:0000259" key="6">
    <source>
        <dbReference type="PROSITE" id="PS50089"/>
    </source>
</evidence>
<dbReference type="Pfam" id="PF00643">
    <property type="entry name" value="zf-B_box"/>
    <property type="match status" value="1"/>
</dbReference>
<evidence type="ECO:0000259" key="7">
    <source>
        <dbReference type="PROSITE" id="PS50119"/>
    </source>
</evidence>
<feature type="domain" description="B box-type" evidence="7">
    <location>
        <begin position="165"/>
        <end position="209"/>
    </location>
</feature>
<gene>
    <name evidence="9" type="primary">LOC106080044</name>
</gene>
<protein>
    <submittedName>
        <fullName evidence="9">Tripartite motif-containing protein 60-like isoform X1</fullName>
    </submittedName>
</protein>
<evidence type="ECO:0000256" key="4">
    <source>
        <dbReference type="PROSITE-ProRule" id="PRU00024"/>
    </source>
</evidence>
<dbReference type="InterPro" id="IPR013083">
    <property type="entry name" value="Znf_RING/FYVE/PHD"/>
</dbReference>
<dbReference type="InterPro" id="IPR000315">
    <property type="entry name" value="Znf_B-box"/>
</dbReference>
<keyword evidence="1" id="KW-0479">Metal-binding</keyword>
<dbReference type="Proteomes" id="UP001165740">
    <property type="component" value="Chromosome 8"/>
</dbReference>
<dbReference type="GO" id="GO:0060340">
    <property type="term" value="P:positive regulation of type I interferon-mediated signaling pathway"/>
    <property type="evidence" value="ECO:0007669"/>
    <property type="project" value="TreeGrafter"/>
</dbReference>
<dbReference type="PANTHER" id="PTHR25462">
    <property type="entry name" value="BONUS, ISOFORM C-RELATED"/>
    <property type="match status" value="1"/>
</dbReference>
<dbReference type="GO" id="GO:0005654">
    <property type="term" value="C:nucleoplasm"/>
    <property type="evidence" value="ECO:0007669"/>
    <property type="project" value="TreeGrafter"/>
</dbReference>
<dbReference type="Gene3D" id="3.30.40.10">
    <property type="entry name" value="Zinc/RING finger domain, C3HC4 (zinc finger)"/>
    <property type="match status" value="1"/>
</dbReference>
<dbReference type="GO" id="GO:0008270">
    <property type="term" value="F:zinc ion binding"/>
    <property type="evidence" value="ECO:0007669"/>
    <property type="project" value="UniProtKB-KW"/>
</dbReference>
<name>A0A9W3B638_BIOGL</name>
<reference evidence="9" key="1">
    <citation type="submission" date="2025-08" db="UniProtKB">
        <authorList>
            <consortium name="RefSeq"/>
        </authorList>
    </citation>
    <scope>IDENTIFICATION</scope>
</reference>
<evidence type="ECO:0000313" key="9">
    <source>
        <dbReference type="RefSeq" id="XP_055894942.1"/>
    </source>
</evidence>
<keyword evidence="2 4" id="KW-0863">Zinc-finger</keyword>
<evidence type="ECO:0000256" key="1">
    <source>
        <dbReference type="ARBA" id="ARBA00022723"/>
    </source>
</evidence>
<evidence type="ECO:0000256" key="5">
    <source>
        <dbReference type="SAM" id="MobiDB-lite"/>
    </source>
</evidence>
<dbReference type="SMART" id="SM00184">
    <property type="entry name" value="RING"/>
    <property type="match status" value="1"/>
</dbReference>
<proteinExistence type="predicted"/>
<dbReference type="GO" id="GO:0045087">
    <property type="term" value="P:innate immune response"/>
    <property type="evidence" value="ECO:0007669"/>
    <property type="project" value="TreeGrafter"/>
</dbReference>
<dbReference type="PROSITE" id="PS50089">
    <property type="entry name" value="ZF_RING_2"/>
    <property type="match status" value="1"/>
</dbReference>
<dbReference type="PROSITE" id="PS50119">
    <property type="entry name" value="ZF_BBOX"/>
    <property type="match status" value="1"/>
</dbReference>
<dbReference type="PROSITE" id="PS00518">
    <property type="entry name" value="ZF_RING_1"/>
    <property type="match status" value="1"/>
</dbReference>
<feature type="compositionally biased region" description="Polar residues" evidence="5">
    <location>
        <begin position="514"/>
        <end position="545"/>
    </location>
</feature>
<dbReference type="RefSeq" id="XP_055894942.1">
    <property type="nucleotide sequence ID" value="XM_056038967.1"/>
</dbReference>
<dbReference type="GeneID" id="106080044"/>
<feature type="region of interest" description="Disordered" evidence="5">
    <location>
        <begin position="430"/>
        <end position="463"/>
    </location>
</feature>
<feature type="region of interest" description="Disordered" evidence="5">
    <location>
        <begin position="481"/>
        <end position="558"/>
    </location>
</feature>
<dbReference type="SUPFAM" id="SSF57845">
    <property type="entry name" value="B-box zinc-binding domain"/>
    <property type="match status" value="1"/>
</dbReference>
<dbReference type="GO" id="GO:0061630">
    <property type="term" value="F:ubiquitin protein ligase activity"/>
    <property type="evidence" value="ECO:0007669"/>
    <property type="project" value="TreeGrafter"/>
</dbReference>
<keyword evidence="8" id="KW-1185">Reference proteome</keyword>
<dbReference type="SUPFAM" id="SSF57850">
    <property type="entry name" value="RING/U-box"/>
    <property type="match status" value="1"/>
</dbReference>
<dbReference type="SMART" id="SM00336">
    <property type="entry name" value="BBOX"/>
    <property type="match status" value="1"/>
</dbReference>
<accession>A0A9W3B638</accession>
<organism evidence="8 9">
    <name type="scientific">Biomphalaria glabrata</name>
    <name type="common">Bloodfluke planorb</name>
    <name type="synonym">Freshwater snail</name>
    <dbReference type="NCBI Taxonomy" id="6526"/>
    <lineage>
        <taxon>Eukaryota</taxon>
        <taxon>Metazoa</taxon>
        <taxon>Spiralia</taxon>
        <taxon>Lophotrochozoa</taxon>
        <taxon>Mollusca</taxon>
        <taxon>Gastropoda</taxon>
        <taxon>Heterobranchia</taxon>
        <taxon>Euthyneura</taxon>
        <taxon>Panpulmonata</taxon>
        <taxon>Hygrophila</taxon>
        <taxon>Lymnaeoidea</taxon>
        <taxon>Planorbidae</taxon>
        <taxon>Biomphalaria</taxon>
    </lineage>
</organism>
<evidence type="ECO:0000256" key="3">
    <source>
        <dbReference type="ARBA" id="ARBA00022833"/>
    </source>
</evidence>
<dbReference type="OrthoDB" id="654191at2759"/>
<evidence type="ECO:0000313" key="8">
    <source>
        <dbReference type="Proteomes" id="UP001165740"/>
    </source>
</evidence>
<dbReference type="Gene3D" id="3.30.160.60">
    <property type="entry name" value="Classic Zinc Finger"/>
    <property type="match status" value="1"/>
</dbReference>
<dbReference type="InterPro" id="IPR017907">
    <property type="entry name" value="Znf_RING_CS"/>
</dbReference>
<sequence>MVVYRVEQHAGDLVASPDRNGSMSSGQLECDCSSSPSVNMAPATAAAAASGGSETSRSLVVDEAVFEEQFLRCPVCHERYNQNELAPKSLPCNHTFCFPCLTQIYDHSLQPLRRSTLRMDEAMEGTLKCPTCRVEIFLNRKKIKELPNDHRVIQMMDFLAQAVSKSQQVCMKHDRQPVNFFCKKCLVPVCRDCTVLDHKEVDGHAIADISEAMRENSTEFTGVENRSKEILEKLKRRSDALANASKRLDILDRQIKREIKDAFIEYRLHLEKRQEYLTSMVTHMIKEQKNKINSRFVSVCENGAQLQKLYDDFKACRENNDIRKMFPVAQQIKDGEGVFSEMANLDDNELFHSCEFDSQGEGCFLADLSGLGEIKSKVDPSLKETISAQQLLLLEMEEQTERERLRQMVEYDQEAQVQFRNILLRNDDRHELPSVHRHQTLSHEGTSDSDEEQEHSFNSDSWPSTSMVSHLFGQLRQDSITFGDSSHEDADESNTTRMSNVRPIHRRGRRARDTNSSQVASSISPSTDISRLLQGQSVRSTQANSRGRIIAPQPQSPYRQALDAFNRLQINSRDQSS</sequence>
<dbReference type="AlphaFoldDB" id="A0A9W3B638"/>